<evidence type="ECO:0000259" key="1">
    <source>
        <dbReference type="Pfam" id="PF12850"/>
    </source>
</evidence>
<dbReference type="InterPro" id="IPR029052">
    <property type="entry name" value="Metallo-depent_PP-like"/>
</dbReference>
<dbReference type="SUPFAM" id="SSF56300">
    <property type="entry name" value="Metallo-dependent phosphatases"/>
    <property type="match status" value="1"/>
</dbReference>
<protein>
    <recommendedName>
        <fullName evidence="1">Calcineurin-like phosphoesterase domain-containing protein</fullName>
    </recommendedName>
</protein>
<organism evidence="2">
    <name type="scientific">marine metagenome</name>
    <dbReference type="NCBI Taxonomy" id="408172"/>
    <lineage>
        <taxon>unclassified sequences</taxon>
        <taxon>metagenomes</taxon>
        <taxon>ecological metagenomes</taxon>
    </lineage>
</organism>
<evidence type="ECO:0000313" key="2">
    <source>
        <dbReference type="EMBL" id="SVB93895.1"/>
    </source>
</evidence>
<gene>
    <name evidence="2" type="ORF">METZ01_LOCUS246749</name>
</gene>
<name>A0A382I3B7_9ZZZZ</name>
<dbReference type="Gene3D" id="3.60.21.10">
    <property type="match status" value="1"/>
</dbReference>
<sequence>MLIGVVSDTHGYLNPRVPELLQGVDHILHAGDIGDGGIIESLSEIAPVTVVRGNNDRTGPESLYPEEVSLQLEGFGFYLTHIVKPPKKPDDPAITVYRQQAVDIVVYGHSHIAYQQKIGNILFFNPGAAGKRRFKVVPSIGFLELDDGRVNGTIVAL</sequence>
<feature type="domain" description="Calcineurin-like phosphoesterase" evidence="1">
    <location>
        <begin position="1"/>
        <end position="147"/>
    </location>
</feature>
<dbReference type="PANTHER" id="PTHR11124">
    <property type="entry name" value="VACUOLAR SORTING PROTEIN VPS29"/>
    <property type="match status" value="1"/>
</dbReference>
<dbReference type="EMBL" id="UINC01064842">
    <property type="protein sequence ID" value="SVB93895.1"/>
    <property type="molecule type" value="Genomic_DNA"/>
</dbReference>
<reference evidence="2" key="1">
    <citation type="submission" date="2018-05" db="EMBL/GenBank/DDBJ databases">
        <authorList>
            <person name="Lanie J.A."/>
            <person name="Ng W.-L."/>
            <person name="Kazmierczak K.M."/>
            <person name="Andrzejewski T.M."/>
            <person name="Davidsen T.M."/>
            <person name="Wayne K.J."/>
            <person name="Tettelin H."/>
            <person name="Glass J.I."/>
            <person name="Rusch D."/>
            <person name="Podicherti R."/>
            <person name="Tsui H.-C.T."/>
            <person name="Winkler M.E."/>
        </authorList>
    </citation>
    <scope>NUCLEOTIDE SEQUENCE</scope>
</reference>
<dbReference type="InterPro" id="IPR024654">
    <property type="entry name" value="Calcineurin-like_PHP_lpxH"/>
</dbReference>
<accession>A0A382I3B7</accession>
<dbReference type="NCBIfam" id="TIGR00040">
    <property type="entry name" value="yfcE"/>
    <property type="match status" value="1"/>
</dbReference>
<dbReference type="Pfam" id="PF12850">
    <property type="entry name" value="Metallophos_2"/>
    <property type="match status" value="1"/>
</dbReference>
<proteinExistence type="predicted"/>
<dbReference type="AlphaFoldDB" id="A0A382I3B7"/>
<dbReference type="InterPro" id="IPR000979">
    <property type="entry name" value="Phosphodiesterase_MJ0936/Vps29"/>
</dbReference>